<keyword evidence="2" id="KW-1185">Reference proteome</keyword>
<sequence length="686" mass="78791">MNLNILNKKRIHNDANERNEDGTNLVNLENKKCIPWYGFDKYFKYVEETNENIKVLCLLCLPSRKTKSTSKKSSTNLKRHMKKVHVYKYTEFLADTDVENKMKCLQNIQNDENTVTKSLSMDDKSSNLIQSTLHRIGTGNEIITQKQLDSAIIKFVVQDTQPINIVDKPVFLNLIRLGLPKTITVMCSKTLKTRLNSAANEMVDNITKTLSNIEYISETADCWTQGKKSYLGITAHWINTTTLVREGASLACTVIKGRHTFDLIAKEIYNINIKYKIQNKVTSTTTDNGSNFVKAFRVFGIDKNYEENLFDEDQNMDEEIELIDLTGVIENTEGGAENEFANEVNLSAHRRCVSHTLNLVATNDVEKWFNENEKKADVLQLKKLYRKLFAKLTKLWSKQNQSTIVAEKIHEVLNMYLRVPNKTRWNSTYDALLQLKKIINGPGGLEKLNQVMDFNTLSRILNEEVVFINEFCDIFGPVAESLDFLQGEKAMYMGYLLPTLHALERKIKSRQCKPMTHCTLLLEAVLRSIKKRFDHIWMEKELVIAACLIPRFKLHWLEGNDKLNAELFLKNEFSCSESEISDEPSDSDSDSNKDFFCLPTKSYSDKIVTSDQELLNFLNNKNIDLKSLFAFPKVLSKFIQFNTGLPSSAPVERLFSTGGNVMTSKRHRLGDDMFENLILLKQNKMF</sequence>
<dbReference type="InterPro" id="IPR012337">
    <property type="entry name" value="RNaseH-like_sf"/>
</dbReference>
<dbReference type="PANTHER" id="PTHR47501">
    <property type="entry name" value="TRANSPOSASE-RELATED"/>
    <property type="match status" value="1"/>
</dbReference>
<dbReference type="SUPFAM" id="SSF53098">
    <property type="entry name" value="Ribonuclease H-like"/>
    <property type="match status" value="1"/>
</dbReference>
<name>A0A9P0NR15_APHGO</name>
<dbReference type="Proteomes" id="UP001154329">
    <property type="component" value="Chromosome 3"/>
</dbReference>
<proteinExistence type="predicted"/>
<gene>
    <name evidence="1" type="ORF">APHIGO_LOCUS9446</name>
</gene>
<organism evidence="1 2">
    <name type="scientific">Aphis gossypii</name>
    <name type="common">Cotton aphid</name>
    <dbReference type="NCBI Taxonomy" id="80765"/>
    <lineage>
        <taxon>Eukaryota</taxon>
        <taxon>Metazoa</taxon>
        <taxon>Ecdysozoa</taxon>
        <taxon>Arthropoda</taxon>
        <taxon>Hexapoda</taxon>
        <taxon>Insecta</taxon>
        <taxon>Pterygota</taxon>
        <taxon>Neoptera</taxon>
        <taxon>Paraneoptera</taxon>
        <taxon>Hemiptera</taxon>
        <taxon>Sternorrhyncha</taxon>
        <taxon>Aphidomorpha</taxon>
        <taxon>Aphidoidea</taxon>
        <taxon>Aphididae</taxon>
        <taxon>Aphidini</taxon>
        <taxon>Aphis</taxon>
        <taxon>Aphis</taxon>
    </lineage>
</organism>
<evidence type="ECO:0008006" key="3">
    <source>
        <dbReference type="Google" id="ProtNLM"/>
    </source>
</evidence>
<dbReference type="EMBL" id="OU899036">
    <property type="protein sequence ID" value="CAH1733065.1"/>
    <property type="molecule type" value="Genomic_DNA"/>
</dbReference>
<dbReference type="AlphaFoldDB" id="A0A9P0NR15"/>
<accession>A0A9P0NR15</accession>
<evidence type="ECO:0000313" key="2">
    <source>
        <dbReference type="Proteomes" id="UP001154329"/>
    </source>
</evidence>
<protein>
    <recommendedName>
        <fullName evidence="3">Transposase</fullName>
    </recommendedName>
</protein>
<dbReference type="PANTHER" id="PTHR47501:SF5">
    <property type="entry name" value="HAT C-TERMINAL DIMERISATION DOMAIN-CONTAINING PROTEIN"/>
    <property type="match status" value="1"/>
</dbReference>
<reference evidence="1" key="1">
    <citation type="submission" date="2022-02" db="EMBL/GenBank/DDBJ databases">
        <authorList>
            <person name="King R."/>
        </authorList>
    </citation>
    <scope>NUCLEOTIDE SEQUENCE</scope>
</reference>
<reference evidence="1" key="2">
    <citation type="submission" date="2022-10" db="EMBL/GenBank/DDBJ databases">
        <authorList>
            <consortium name="ENA_rothamsted_submissions"/>
            <consortium name="culmorum"/>
            <person name="King R."/>
        </authorList>
    </citation>
    <scope>NUCLEOTIDE SEQUENCE</scope>
</reference>
<evidence type="ECO:0000313" key="1">
    <source>
        <dbReference type="EMBL" id="CAH1733065.1"/>
    </source>
</evidence>